<evidence type="ECO:0000256" key="1">
    <source>
        <dbReference type="SAM" id="MobiDB-lite"/>
    </source>
</evidence>
<reference evidence="2 3" key="1">
    <citation type="submission" date="2016-07" db="EMBL/GenBank/DDBJ databases">
        <title>Pervasive Adenine N6-methylation of Active Genes in Fungi.</title>
        <authorList>
            <consortium name="DOE Joint Genome Institute"/>
            <person name="Mondo S.J."/>
            <person name="Dannebaum R.O."/>
            <person name="Kuo R.C."/>
            <person name="Labutti K."/>
            <person name="Haridas S."/>
            <person name="Kuo A."/>
            <person name="Salamov A."/>
            <person name="Ahrendt S.R."/>
            <person name="Lipzen A."/>
            <person name="Sullivan W."/>
            <person name="Andreopoulos W.B."/>
            <person name="Clum A."/>
            <person name="Lindquist E."/>
            <person name="Daum C."/>
            <person name="Ramamoorthy G.K."/>
            <person name="Gryganskyi A."/>
            <person name="Culley D."/>
            <person name="Magnuson J.K."/>
            <person name="James T.Y."/>
            <person name="O'Malley M.A."/>
            <person name="Stajich J.E."/>
            <person name="Spatafora J.W."/>
            <person name="Visel A."/>
            <person name="Grigoriev I.V."/>
        </authorList>
    </citation>
    <scope>NUCLEOTIDE SEQUENCE [LARGE SCALE GENOMIC DNA]</scope>
    <source>
        <strain evidence="2 3">CBS 115471</strain>
    </source>
</reference>
<name>A0A1Y1Z0N1_9PLEO</name>
<gene>
    <name evidence="2" type="ORF">BCR34DRAFT_66570</name>
</gene>
<comment type="caution">
    <text evidence="2">The sequence shown here is derived from an EMBL/GenBank/DDBJ whole genome shotgun (WGS) entry which is preliminary data.</text>
</comment>
<evidence type="ECO:0000313" key="2">
    <source>
        <dbReference type="EMBL" id="ORY03863.1"/>
    </source>
</evidence>
<dbReference type="AlphaFoldDB" id="A0A1Y1Z0N1"/>
<feature type="compositionally biased region" description="Basic and acidic residues" evidence="1">
    <location>
        <begin position="7"/>
        <end position="21"/>
    </location>
</feature>
<feature type="region of interest" description="Disordered" evidence="1">
    <location>
        <begin position="1"/>
        <end position="21"/>
    </location>
</feature>
<dbReference type="EMBL" id="MCFA01000142">
    <property type="protein sequence ID" value="ORY03863.1"/>
    <property type="molecule type" value="Genomic_DNA"/>
</dbReference>
<feature type="compositionally biased region" description="Basic and acidic residues" evidence="1">
    <location>
        <begin position="156"/>
        <end position="165"/>
    </location>
</feature>
<protein>
    <submittedName>
        <fullName evidence="2">Uncharacterized protein</fullName>
    </submittedName>
</protein>
<feature type="region of interest" description="Disordered" evidence="1">
    <location>
        <begin position="156"/>
        <end position="178"/>
    </location>
</feature>
<accession>A0A1Y1Z0N1</accession>
<sequence length="212" mass="24272">MAHTRHPLSDKKEIQQFRETVESEKRNVKELLQKEINQAQKQHERRQSDIASAISEALLFPSADDEYVAQPQHTFLGTAIASNPIFESARELLKASGDLINEFDTMVEKEAQAMPQHETQLSEVWQQDVMNTEKRLELGYRVALRNVKKVLWAEEGKHEKSRGDENGDTDAEDVDGRLRVPLNYELQKALGYAERGVKRMVKTLPKDGTMDN</sequence>
<evidence type="ECO:0000313" key="3">
    <source>
        <dbReference type="Proteomes" id="UP000193144"/>
    </source>
</evidence>
<dbReference type="OrthoDB" id="3934814at2759"/>
<organism evidence="2 3">
    <name type="scientific">Clohesyomyces aquaticus</name>
    <dbReference type="NCBI Taxonomy" id="1231657"/>
    <lineage>
        <taxon>Eukaryota</taxon>
        <taxon>Fungi</taxon>
        <taxon>Dikarya</taxon>
        <taxon>Ascomycota</taxon>
        <taxon>Pezizomycotina</taxon>
        <taxon>Dothideomycetes</taxon>
        <taxon>Pleosporomycetidae</taxon>
        <taxon>Pleosporales</taxon>
        <taxon>Lindgomycetaceae</taxon>
        <taxon>Clohesyomyces</taxon>
    </lineage>
</organism>
<dbReference type="Proteomes" id="UP000193144">
    <property type="component" value="Unassembled WGS sequence"/>
</dbReference>
<keyword evidence="3" id="KW-1185">Reference proteome</keyword>
<proteinExistence type="predicted"/>